<dbReference type="EC" id="2.4.1.212" evidence="4"/>
<dbReference type="GO" id="GO:0050501">
    <property type="term" value="F:hyaluronan synthase activity"/>
    <property type="evidence" value="ECO:0007669"/>
    <property type="project" value="UniProtKB-EC"/>
</dbReference>
<feature type="domain" description="Glycosyltransferase 2-like" evidence="3">
    <location>
        <begin position="45"/>
        <end position="208"/>
    </location>
</feature>
<reference evidence="4 5" key="1">
    <citation type="submission" date="2019-05" db="EMBL/GenBank/DDBJ databases">
        <authorList>
            <consortium name="Pathogen Informatics"/>
        </authorList>
    </citation>
    <scope>NUCLEOTIDE SEQUENCE [LARGE SCALE GENOMIC DNA]</scope>
    <source>
        <strain evidence="4 5">NM319</strain>
    </source>
</reference>
<dbReference type="PANTHER" id="PTHR22916:SF51">
    <property type="entry name" value="GLYCOSYLTRANSFERASE EPSH-RELATED"/>
    <property type="match status" value="1"/>
</dbReference>
<dbReference type="InterPro" id="IPR001173">
    <property type="entry name" value="Glyco_trans_2-like"/>
</dbReference>
<dbReference type="Pfam" id="PF00535">
    <property type="entry name" value="Glycos_transf_2"/>
    <property type="match status" value="1"/>
</dbReference>
<dbReference type="Gene3D" id="3.40.50.12580">
    <property type="match status" value="1"/>
</dbReference>
<dbReference type="EMBL" id="CABFKI010000003">
    <property type="protein sequence ID" value="VTU06972.1"/>
    <property type="molecule type" value="Genomic_DNA"/>
</dbReference>
<gene>
    <name evidence="4" type="primary">hyaD_2</name>
    <name evidence="4" type="ORF">SAMEA1410922_00726</name>
</gene>
<keyword evidence="2 4" id="KW-0808">Transferase</keyword>
<dbReference type="InterPro" id="IPR043148">
    <property type="entry name" value="TagF_C"/>
</dbReference>
<accession>A0ABY6TIX9</accession>
<dbReference type="InterPro" id="IPR029044">
    <property type="entry name" value="Nucleotide-diphossugar_trans"/>
</dbReference>
<evidence type="ECO:0000256" key="2">
    <source>
        <dbReference type="ARBA" id="ARBA00022679"/>
    </source>
</evidence>
<proteinExistence type="predicted"/>
<keyword evidence="1 4" id="KW-0328">Glycosyltransferase</keyword>
<evidence type="ECO:0000313" key="4">
    <source>
        <dbReference type="EMBL" id="VTU06972.1"/>
    </source>
</evidence>
<dbReference type="GeneID" id="86155128"/>
<dbReference type="PANTHER" id="PTHR22916">
    <property type="entry name" value="GLYCOSYLTRANSFERASE"/>
    <property type="match status" value="1"/>
</dbReference>
<organism evidence="4 5">
    <name type="scientific">Actinobacillus porcinus</name>
    <dbReference type="NCBI Taxonomy" id="51048"/>
    <lineage>
        <taxon>Bacteria</taxon>
        <taxon>Pseudomonadati</taxon>
        <taxon>Pseudomonadota</taxon>
        <taxon>Gammaproteobacteria</taxon>
        <taxon>Pasteurellales</taxon>
        <taxon>Pasteurellaceae</taxon>
        <taxon>Actinobacillus</taxon>
    </lineage>
</organism>
<dbReference type="RefSeq" id="WP_135709559.1">
    <property type="nucleotide sequence ID" value="NZ_CABFKI010000003.1"/>
</dbReference>
<sequence>MNNIKRKIKKLVRDPKLFFKDMYQKRVIHLKQKRIIKHKTNNQYTIVSAVYNVASYLDEYFISITKQTLSFKNHIHIILVDDGSTDNSAEIIKKWQKKYPKNIHYIYKENGGQASARNLGLEYVNTEWVVFTDPDDFLHPDYFKSVDECLNKTPSASILATNIKLFIENQNLVKDSHPLRFRFNETHIEKVKNLDKFINLSSASTFFKVAHIQKKHLKFNDKVKPNFEDGKFIADYLIDLQNTEAIFDKGAIYFYRKRDDSSSTLDTSWKKEEKYSNIFEFGFIPMLKKYKAQLGVIPNYIQKTALYDMSWYVQYLLNRPERINFLNKEQKEKFYSFMKEVFLYIDEKNITESNFANTWMFHKVGMLGAFKNAEPPFQIVYIENIDRERKQFLASYFSYFDYPYSIQINNQEIIPEYEKTVVNTLNNALFNYEKRLWIPYGELDCYEKLHFFLNKKAMRISIKGKTFTHGITIEELTSLFSPSEKYHSDGSWLLMDRETKADDNAEHLYRYMMKNHPEQKCYFALNKTAPDWKRLERDGFNLVEFGSKEFETCLRRVSKIISSHLEKHINNYFNDFYEDSKKFVFLQHGVTVHDLSTWINSKRNLHCFITVTNQEHESIVANFNNYKLTEKEVILAGFPRYDNLSLENKKDRKSILIMPTWRKNIVGENIGIGSNTRTLNKAFMQTDYAQHWYKLLHSDKLKELADKYQYEIFFAPHPNIEPYLEMFNVPGYINVWSMVKETTSVQKLFGFSSILITDYSSVAFDMAYLNKAIIYYQFDKNSFFSGEHTTQHGYFKYENDGFGPVTETQEQVLSELEKIMIHGRAESEYLKRIQKTFQFQDNRNCQRVYQAIVNLDSPEKNDNISVVKNMLAQAENYKEWNLVGKRIFNLLQSKKLNDKEYDEYEQRYLSALFNDKDFVNLLNYLTLNKVKNMSYWQAKVDLKIGNIKQAAKYFADNKIGSQEDRLIATLAAALSGDIESVEILSRNLSPELPIEYSPLLLLAEKISQQEYFVAISLIENLLEQLSSEDKYIFKLELLASYICMQLNNLKRAHDYLVRYENHSKNDPSCRIAIARLAKLRHNDEKLFTQMNRAFEDNLLLIPEDLVPNYLRVLEQQKNIIAEETLLTQFREKYPQSQEIALYKAEKLYRSNEWQALTNLLIDYIYNSERAMYLYALALCRLGQSEDAQNMLNIIPKQDTFKYWKLVAETAELKKDKALLKYSIEKQLETL</sequence>
<name>A0ABY6TIX9_9PAST</name>
<dbReference type="InterPro" id="IPR007554">
    <property type="entry name" value="Glycerophosphate_synth"/>
</dbReference>
<evidence type="ECO:0000313" key="5">
    <source>
        <dbReference type="Proteomes" id="UP000308167"/>
    </source>
</evidence>
<dbReference type="Proteomes" id="UP000308167">
    <property type="component" value="Unassembled WGS sequence"/>
</dbReference>
<keyword evidence="5" id="KW-1185">Reference proteome</keyword>
<dbReference type="SUPFAM" id="SSF53448">
    <property type="entry name" value="Nucleotide-diphospho-sugar transferases"/>
    <property type="match status" value="1"/>
</dbReference>
<protein>
    <submittedName>
        <fullName evidence="4">Lipooligosaccharide biosynthesis protein</fullName>
        <ecNumber evidence="4">2.4.1.212</ecNumber>
    </submittedName>
</protein>
<dbReference type="Pfam" id="PF04464">
    <property type="entry name" value="Glyphos_transf"/>
    <property type="match status" value="1"/>
</dbReference>
<dbReference type="CDD" id="cd00761">
    <property type="entry name" value="Glyco_tranf_GTA_type"/>
    <property type="match status" value="1"/>
</dbReference>
<evidence type="ECO:0000259" key="3">
    <source>
        <dbReference type="Pfam" id="PF00535"/>
    </source>
</evidence>
<dbReference type="SUPFAM" id="SSF53756">
    <property type="entry name" value="UDP-Glycosyltransferase/glycogen phosphorylase"/>
    <property type="match status" value="1"/>
</dbReference>
<comment type="caution">
    <text evidence="4">The sequence shown here is derived from an EMBL/GenBank/DDBJ whole genome shotgun (WGS) entry which is preliminary data.</text>
</comment>
<evidence type="ECO:0000256" key="1">
    <source>
        <dbReference type="ARBA" id="ARBA00022676"/>
    </source>
</evidence>
<dbReference type="Gene3D" id="3.90.550.10">
    <property type="entry name" value="Spore Coat Polysaccharide Biosynthesis Protein SpsA, Chain A"/>
    <property type="match status" value="1"/>
</dbReference>